<proteinExistence type="predicted"/>
<dbReference type="GO" id="GO:0030246">
    <property type="term" value="F:carbohydrate binding"/>
    <property type="evidence" value="ECO:0007669"/>
    <property type="project" value="InterPro"/>
</dbReference>
<gene>
    <name evidence="1" type="ORF">HNP84_009348</name>
</gene>
<accession>A0A840PDU5</accession>
<dbReference type="SUPFAM" id="SSF49452">
    <property type="entry name" value="Starch-binding domain-like"/>
    <property type="match status" value="1"/>
</dbReference>
<dbReference type="RefSeq" id="WP_185056413.1">
    <property type="nucleotide sequence ID" value="NZ_BAABIX010000049.1"/>
</dbReference>
<name>A0A840PDU5_9ACTN</name>
<evidence type="ECO:0008006" key="3">
    <source>
        <dbReference type="Google" id="ProtNLM"/>
    </source>
</evidence>
<dbReference type="PROSITE" id="PS51257">
    <property type="entry name" value="PROKAR_LIPOPROTEIN"/>
    <property type="match status" value="1"/>
</dbReference>
<dbReference type="Pfam" id="PF13620">
    <property type="entry name" value="CarboxypepD_reg"/>
    <property type="match status" value="1"/>
</dbReference>
<dbReference type="Proteomes" id="UP000578449">
    <property type="component" value="Unassembled WGS sequence"/>
</dbReference>
<sequence>MRRLLITGLLVLSLSGCGIVTLQVGDGQEGAVNAGRTGEAGQGDGGARLGEVEPGVLKGRVVDQAGQPIAGATIFADNQLLYNSNAIGTTDADGYYRVETPGSFTFHASGQVKRQLDGQEYVLDLEPDSDEPFAGPTGAIRNFTWKLAGPKANGQGHHGGSVLFYFGLDGANSNVFLEDEKVTLTLAPEGPLIDGSAGETLSVQAQRTPDGSGVQGVPIGRYRITASYEGSPLRIRLRNTGEYASEVVAGFSGVVTGVYQIELEVTP</sequence>
<organism evidence="1 2">
    <name type="scientific">Thermocatellispora tengchongensis</name>
    <dbReference type="NCBI Taxonomy" id="1073253"/>
    <lineage>
        <taxon>Bacteria</taxon>
        <taxon>Bacillati</taxon>
        <taxon>Actinomycetota</taxon>
        <taxon>Actinomycetes</taxon>
        <taxon>Streptosporangiales</taxon>
        <taxon>Streptosporangiaceae</taxon>
        <taxon>Thermocatellispora</taxon>
    </lineage>
</organism>
<dbReference type="Gene3D" id="2.60.40.1120">
    <property type="entry name" value="Carboxypeptidase-like, regulatory domain"/>
    <property type="match status" value="1"/>
</dbReference>
<dbReference type="InterPro" id="IPR013784">
    <property type="entry name" value="Carb-bd-like_fold"/>
</dbReference>
<reference evidence="1 2" key="1">
    <citation type="submission" date="2020-08" db="EMBL/GenBank/DDBJ databases">
        <title>Genomic Encyclopedia of Type Strains, Phase IV (KMG-IV): sequencing the most valuable type-strain genomes for metagenomic binning, comparative biology and taxonomic classification.</title>
        <authorList>
            <person name="Goeker M."/>
        </authorList>
    </citation>
    <scope>NUCLEOTIDE SEQUENCE [LARGE SCALE GENOMIC DNA]</scope>
    <source>
        <strain evidence="1 2">DSM 45615</strain>
    </source>
</reference>
<evidence type="ECO:0000313" key="1">
    <source>
        <dbReference type="EMBL" id="MBB5139584.1"/>
    </source>
</evidence>
<dbReference type="EMBL" id="JACHGN010000031">
    <property type="protein sequence ID" value="MBB5139584.1"/>
    <property type="molecule type" value="Genomic_DNA"/>
</dbReference>
<dbReference type="AlphaFoldDB" id="A0A840PDU5"/>
<protein>
    <recommendedName>
        <fullName evidence="3">Carboxypeptidase regulatory-like domain-containing protein</fullName>
    </recommendedName>
</protein>
<evidence type="ECO:0000313" key="2">
    <source>
        <dbReference type="Proteomes" id="UP000578449"/>
    </source>
</evidence>
<comment type="caution">
    <text evidence="1">The sequence shown here is derived from an EMBL/GenBank/DDBJ whole genome shotgun (WGS) entry which is preliminary data.</text>
</comment>
<keyword evidence="2" id="KW-1185">Reference proteome</keyword>